<gene>
    <name evidence="2" type="ORF">JXQ802_LOCUS56535</name>
    <name evidence="1" type="ORF">PYM288_LOCUS39971</name>
</gene>
<reference evidence="2" key="1">
    <citation type="submission" date="2021-02" db="EMBL/GenBank/DDBJ databases">
        <authorList>
            <person name="Nowell W R."/>
        </authorList>
    </citation>
    <scope>NUCLEOTIDE SEQUENCE</scope>
</reference>
<comment type="caution">
    <text evidence="2">The sequence shown here is derived from an EMBL/GenBank/DDBJ whole genome shotgun (WGS) entry which is preliminary data.</text>
</comment>
<dbReference type="EMBL" id="CAJNOH010011665">
    <property type="protein sequence ID" value="CAF1527520.1"/>
    <property type="molecule type" value="Genomic_DNA"/>
</dbReference>
<protein>
    <submittedName>
        <fullName evidence="2">Uncharacterized protein</fullName>
    </submittedName>
</protein>
<dbReference type="AlphaFoldDB" id="A0A816FNN9"/>
<dbReference type="Proteomes" id="UP000663854">
    <property type="component" value="Unassembled WGS sequence"/>
</dbReference>
<sequence>MAMTTSNLNSTKTITRRSTVSDAKIVNQQVLSQELGQFSPFKINSTKKQITRFPMEIIVPKTIGSEWQSISDYLCSKNPSFEKRLRTILPPTMNLDELRDIAILMHKIMSIDI</sequence>
<feature type="non-terminal residue" evidence="2">
    <location>
        <position position="1"/>
    </location>
</feature>
<evidence type="ECO:0000313" key="2">
    <source>
        <dbReference type="EMBL" id="CAF1664083.1"/>
    </source>
</evidence>
<dbReference type="EMBL" id="CAJNOL010013516">
    <property type="protein sequence ID" value="CAF1664083.1"/>
    <property type="molecule type" value="Genomic_DNA"/>
</dbReference>
<accession>A0A816FNN9</accession>
<proteinExistence type="predicted"/>
<dbReference type="Proteomes" id="UP000663870">
    <property type="component" value="Unassembled WGS sequence"/>
</dbReference>
<organism evidence="2 3">
    <name type="scientific">Rotaria sordida</name>
    <dbReference type="NCBI Taxonomy" id="392033"/>
    <lineage>
        <taxon>Eukaryota</taxon>
        <taxon>Metazoa</taxon>
        <taxon>Spiralia</taxon>
        <taxon>Gnathifera</taxon>
        <taxon>Rotifera</taxon>
        <taxon>Eurotatoria</taxon>
        <taxon>Bdelloidea</taxon>
        <taxon>Philodinida</taxon>
        <taxon>Philodinidae</taxon>
        <taxon>Rotaria</taxon>
    </lineage>
</organism>
<evidence type="ECO:0000313" key="1">
    <source>
        <dbReference type="EMBL" id="CAF1527520.1"/>
    </source>
</evidence>
<keyword evidence="3" id="KW-1185">Reference proteome</keyword>
<name>A0A816FNN9_9BILA</name>
<evidence type="ECO:0000313" key="3">
    <source>
        <dbReference type="Proteomes" id="UP000663870"/>
    </source>
</evidence>